<evidence type="ECO:0000259" key="4">
    <source>
        <dbReference type="Pfam" id="PF09294"/>
    </source>
</evidence>
<sequence length="203" mass="23652">MWATDRLNFRYSVVIWKNSSSLEERTETVYPEDKIYKLSPEITYCLKVKAELPLQSRVGYYSPVYCINTTGTDNWKKLPGCQNTTSTNCSFSSVELKNVFEKIELRIRAEEGNNTTMWYEVEPFVPFLEENIQINADNQVCVLKWDYPYENTTFRAQWLRLKSITDDSLHVSVGASEESENTSGNQLYPLIYEVIFWENTSNA</sequence>
<evidence type="ECO:0000313" key="6">
    <source>
        <dbReference type="Proteomes" id="UP000242450"/>
    </source>
</evidence>
<protein>
    <submittedName>
        <fullName evidence="5">IFNAR1</fullName>
    </submittedName>
</protein>
<evidence type="ECO:0000256" key="1">
    <source>
        <dbReference type="ARBA" id="ARBA00004479"/>
    </source>
</evidence>
<dbReference type="Gene3D" id="2.60.40.10">
    <property type="entry name" value="Immunoglobulins"/>
    <property type="match status" value="2"/>
</dbReference>
<keyword evidence="6" id="KW-1185">Reference proteome</keyword>
<dbReference type="Pfam" id="PF09294">
    <property type="entry name" value="Interfer-bind"/>
    <property type="match status" value="1"/>
</dbReference>
<comment type="caution">
    <text evidence="5">The sequence shown here is derived from an EMBL/GenBank/DDBJ whole genome shotgun (WGS) entry which is preliminary data.</text>
</comment>
<gene>
    <name evidence="5" type="ORF">Celaphus_00019419</name>
</gene>
<keyword evidence="3" id="KW-0472">Membrane</keyword>
<evidence type="ECO:0000313" key="5">
    <source>
        <dbReference type="EMBL" id="OWK00487.1"/>
    </source>
</evidence>
<proteinExistence type="predicted"/>
<organism evidence="5 6">
    <name type="scientific">Cervus elaphus hippelaphus</name>
    <name type="common">European red deer</name>
    <dbReference type="NCBI Taxonomy" id="46360"/>
    <lineage>
        <taxon>Eukaryota</taxon>
        <taxon>Metazoa</taxon>
        <taxon>Chordata</taxon>
        <taxon>Craniata</taxon>
        <taxon>Vertebrata</taxon>
        <taxon>Euteleostomi</taxon>
        <taxon>Mammalia</taxon>
        <taxon>Eutheria</taxon>
        <taxon>Laurasiatheria</taxon>
        <taxon>Artiodactyla</taxon>
        <taxon>Ruminantia</taxon>
        <taxon>Pecora</taxon>
        <taxon>Cervidae</taxon>
        <taxon>Cervinae</taxon>
        <taxon>Cervus</taxon>
    </lineage>
</organism>
<keyword evidence="3" id="KW-1133">Transmembrane helix</keyword>
<evidence type="ECO:0000256" key="3">
    <source>
        <dbReference type="ARBA" id="ARBA00022989"/>
    </source>
</evidence>
<dbReference type="InterPro" id="IPR050650">
    <property type="entry name" value="Type-II_Cytokine-TF_Rcpt"/>
</dbReference>
<dbReference type="OrthoDB" id="9944680at2759"/>
<feature type="domain" description="Interferon/interleukin receptor" evidence="4">
    <location>
        <begin position="1"/>
        <end position="70"/>
    </location>
</feature>
<dbReference type="GO" id="GO:0004905">
    <property type="term" value="F:type I interferon receptor activity"/>
    <property type="evidence" value="ECO:0007669"/>
    <property type="project" value="TreeGrafter"/>
</dbReference>
<dbReference type="Proteomes" id="UP000242450">
    <property type="component" value="Chromosome 31"/>
</dbReference>
<reference evidence="5 6" key="1">
    <citation type="journal article" date="2018" name="Mol. Genet. Genomics">
        <title>The red deer Cervus elaphus genome CerEla1.0: sequencing, annotating, genes, and chromosomes.</title>
        <authorList>
            <person name="Bana N.A."/>
            <person name="Nyiri A."/>
            <person name="Nagy J."/>
            <person name="Frank K."/>
            <person name="Nagy T."/>
            <person name="Steger V."/>
            <person name="Schiller M."/>
            <person name="Lakatos P."/>
            <person name="Sugar L."/>
            <person name="Horn P."/>
            <person name="Barta E."/>
            <person name="Orosz L."/>
        </authorList>
    </citation>
    <scope>NUCLEOTIDE SEQUENCE [LARGE SCALE GENOMIC DNA]</scope>
    <source>
        <strain evidence="5">Hungarian</strain>
    </source>
</reference>
<keyword evidence="2" id="KW-0812">Transmembrane</keyword>
<evidence type="ECO:0000256" key="2">
    <source>
        <dbReference type="ARBA" id="ARBA00022692"/>
    </source>
</evidence>
<dbReference type="PANTHER" id="PTHR20859:SF54">
    <property type="entry name" value="INTERFERON ALPHA_BETA RECEPTOR 1"/>
    <property type="match status" value="1"/>
</dbReference>
<name>A0A212C3B4_CEREH</name>
<dbReference type="SUPFAM" id="SSF49265">
    <property type="entry name" value="Fibronectin type III"/>
    <property type="match status" value="3"/>
</dbReference>
<dbReference type="PANTHER" id="PTHR20859">
    <property type="entry name" value="INTERFERON/INTERLEUKIN RECEPTOR"/>
    <property type="match status" value="1"/>
</dbReference>
<accession>A0A212C3B4</accession>
<dbReference type="InterPro" id="IPR036116">
    <property type="entry name" value="FN3_sf"/>
</dbReference>
<dbReference type="InterPro" id="IPR015373">
    <property type="entry name" value="Interferon/interleukin_rcp_dom"/>
</dbReference>
<dbReference type="EMBL" id="MKHE01000031">
    <property type="protein sequence ID" value="OWK00487.1"/>
    <property type="molecule type" value="Genomic_DNA"/>
</dbReference>
<comment type="subcellular location">
    <subcellularLocation>
        <location evidence="1">Membrane</location>
        <topology evidence="1">Single-pass type I membrane protein</topology>
    </subcellularLocation>
</comment>
<feature type="non-terminal residue" evidence="5">
    <location>
        <position position="203"/>
    </location>
</feature>
<dbReference type="AlphaFoldDB" id="A0A212C3B4"/>
<dbReference type="GO" id="GO:0005886">
    <property type="term" value="C:plasma membrane"/>
    <property type="evidence" value="ECO:0007669"/>
    <property type="project" value="TreeGrafter"/>
</dbReference>
<dbReference type="InterPro" id="IPR013783">
    <property type="entry name" value="Ig-like_fold"/>
</dbReference>